<evidence type="ECO:0000313" key="6">
    <source>
        <dbReference type="EMBL" id="TMP88698.1"/>
    </source>
</evidence>
<reference evidence="7" key="2">
    <citation type="submission" date="2019-06" db="EMBL/GenBank/DDBJ databases">
        <title>Co-occurence of chitin degradation, pigmentation and bioactivity in marine Pseudoalteromonas.</title>
        <authorList>
            <person name="Sonnenschein E.C."/>
            <person name="Bech P.K."/>
        </authorList>
    </citation>
    <scope>NUCLEOTIDE SEQUENCE [LARGE SCALE GENOMIC DNA]</scope>
    <source>
        <strain evidence="7">S2897</strain>
    </source>
</reference>
<evidence type="ECO:0000259" key="5">
    <source>
        <dbReference type="PROSITE" id="PS50931"/>
    </source>
</evidence>
<comment type="similarity">
    <text evidence="1">Belongs to the LysR transcriptional regulatory family.</text>
</comment>
<keyword evidence="2" id="KW-0805">Transcription regulation</keyword>
<dbReference type="InterPro" id="IPR036390">
    <property type="entry name" value="WH_DNA-bd_sf"/>
</dbReference>
<dbReference type="SUPFAM" id="SSF53850">
    <property type="entry name" value="Periplasmic binding protein-like II"/>
    <property type="match status" value="1"/>
</dbReference>
<gene>
    <name evidence="6" type="ORF">CWC05_04540</name>
</gene>
<dbReference type="Gene3D" id="1.10.10.10">
    <property type="entry name" value="Winged helix-like DNA-binding domain superfamily/Winged helix DNA-binding domain"/>
    <property type="match status" value="1"/>
</dbReference>
<dbReference type="EMBL" id="PNCG01000002">
    <property type="protein sequence ID" value="TMP88698.1"/>
    <property type="molecule type" value="Genomic_DNA"/>
</dbReference>
<evidence type="ECO:0000256" key="4">
    <source>
        <dbReference type="ARBA" id="ARBA00023163"/>
    </source>
</evidence>
<feature type="domain" description="HTH lysR-type" evidence="5">
    <location>
        <begin position="7"/>
        <end position="64"/>
    </location>
</feature>
<dbReference type="SUPFAM" id="SSF46785">
    <property type="entry name" value="Winged helix' DNA-binding domain"/>
    <property type="match status" value="1"/>
</dbReference>
<evidence type="ECO:0000256" key="2">
    <source>
        <dbReference type="ARBA" id="ARBA00023015"/>
    </source>
</evidence>
<dbReference type="GO" id="GO:0003677">
    <property type="term" value="F:DNA binding"/>
    <property type="evidence" value="ECO:0007669"/>
    <property type="project" value="UniProtKB-KW"/>
</dbReference>
<dbReference type="InterPro" id="IPR000847">
    <property type="entry name" value="LysR_HTH_N"/>
</dbReference>
<keyword evidence="4" id="KW-0804">Transcription</keyword>
<name>A0A5S3Z915_9GAMM</name>
<evidence type="ECO:0000313" key="7">
    <source>
        <dbReference type="Proteomes" id="UP000305874"/>
    </source>
</evidence>
<organism evidence="6 7">
    <name type="scientific">Pseudoalteromonas ruthenica</name>
    <dbReference type="NCBI Taxonomy" id="151081"/>
    <lineage>
        <taxon>Bacteria</taxon>
        <taxon>Pseudomonadati</taxon>
        <taxon>Pseudomonadota</taxon>
        <taxon>Gammaproteobacteria</taxon>
        <taxon>Alteromonadales</taxon>
        <taxon>Pseudoalteromonadaceae</taxon>
        <taxon>Pseudoalteromonas</taxon>
    </lineage>
</organism>
<protein>
    <submittedName>
        <fullName evidence="6">LysR family transcriptional regulator</fullName>
    </submittedName>
</protein>
<dbReference type="RefSeq" id="WP_138547513.1">
    <property type="nucleotide sequence ID" value="NZ_PNCG01000002.1"/>
</dbReference>
<accession>A0A5S3Z915</accession>
<evidence type="ECO:0000256" key="1">
    <source>
        <dbReference type="ARBA" id="ARBA00009437"/>
    </source>
</evidence>
<comment type="caution">
    <text evidence="6">The sequence shown here is derived from an EMBL/GenBank/DDBJ whole genome shotgun (WGS) entry which is preliminary data.</text>
</comment>
<dbReference type="InterPro" id="IPR037402">
    <property type="entry name" value="YidZ_PBP2"/>
</dbReference>
<reference evidence="6 7" key="1">
    <citation type="submission" date="2017-12" db="EMBL/GenBank/DDBJ databases">
        <authorList>
            <person name="Paulsen S."/>
            <person name="Gram L.K."/>
        </authorList>
    </citation>
    <scope>NUCLEOTIDE SEQUENCE [LARGE SCALE GENOMIC DNA]</scope>
    <source>
        <strain evidence="6 7">S2897</strain>
    </source>
</reference>
<sequence length="313" mass="35719">MNLLTQLDLNSLQILKQLIEEKHVSNTALSLNISQSSVSRALQKMRSFFDDELLVRSNYGYELTSKAESLKEDLTEVITSLERLVHKQQFSPDTIASTVKFYGLQPQIDVLMPAFIEKVRCEAPNLVVSIDTTPKRHFNALIAGDIHFVMSSHEPPTGEQNIHRMRLAKRDFRLLMSKSHPLADKTLTTTNLMQSQFGQISLQGEKNISFEAKFRELGYLKGKESLNVPVQLSNFNSAPNIAAGTDIIFHLPTPFALAACKDDRLCVKEIPKELQLDFQYVYLYWHKRFHDDPMCEWVRGTLKSLFSEEKSLA</sequence>
<dbReference type="Pfam" id="PF03466">
    <property type="entry name" value="LysR_substrate"/>
    <property type="match status" value="1"/>
</dbReference>
<dbReference type="PROSITE" id="PS50931">
    <property type="entry name" value="HTH_LYSR"/>
    <property type="match status" value="1"/>
</dbReference>
<keyword evidence="3" id="KW-0238">DNA-binding</keyword>
<dbReference type="InterPro" id="IPR005119">
    <property type="entry name" value="LysR_subst-bd"/>
</dbReference>
<proteinExistence type="inferred from homology"/>
<dbReference type="InterPro" id="IPR050389">
    <property type="entry name" value="LysR-type_TF"/>
</dbReference>
<dbReference type="AlphaFoldDB" id="A0A5S3Z915"/>
<dbReference type="InterPro" id="IPR036388">
    <property type="entry name" value="WH-like_DNA-bd_sf"/>
</dbReference>
<dbReference type="Gene3D" id="3.40.190.10">
    <property type="entry name" value="Periplasmic binding protein-like II"/>
    <property type="match status" value="2"/>
</dbReference>
<dbReference type="Pfam" id="PF00126">
    <property type="entry name" value="HTH_1"/>
    <property type="match status" value="1"/>
</dbReference>
<dbReference type="PANTHER" id="PTHR30118">
    <property type="entry name" value="HTH-TYPE TRANSCRIPTIONAL REGULATOR LEUO-RELATED"/>
    <property type="match status" value="1"/>
</dbReference>
<dbReference type="Proteomes" id="UP000305874">
    <property type="component" value="Unassembled WGS sequence"/>
</dbReference>
<dbReference type="GO" id="GO:0003700">
    <property type="term" value="F:DNA-binding transcription factor activity"/>
    <property type="evidence" value="ECO:0007669"/>
    <property type="project" value="InterPro"/>
</dbReference>
<dbReference type="CDD" id="cd08417">
    <property type="entry name" value="PBP2_Nitroaromatics_like"/>
    <property type="match status" value="1"/>
</dbReference>
<dbReference type="PANTHER" id="PTHR30118:SF15">
    <property type="entry name" value="TRANSCRIPTIONAL REGULATORY PROTEIN"/>
    <property type="match status" value="1"/>
</dbReference>
<evidence type="ECO:0000256" key="3">
    <source>
        <dbReference type="ARBA" id="ARBA00023125"/>
    </source>
</evidence>